<proteinExistence type="predicted"/>
<dbReference type="AlphaFoldDB" id="A0A0H4VI42"/>
<dbReference type="STRING" id="1379910.TH63_04360"/>
<feature type="transmembrane region" description="Helical" evidence="1">
    <location>
        <begin position="107"/>
        <end position="126"/>
    </location>
</feature>
<keyword evidence="1" id="KW-0812">Transmembrane</keyword>
<evidence type="ECO:0000313" key="3">
    <source>
        <dbReference type="Proteomes" id="UP000036458"/>
    </source>
</evidence>
<keyword evidence="1" id="KW-1133">Transmembrane helix</keyword>
<sequence length="135" mass="15773">MIERLSSKRYLFIFLVIVIWSVFTDSLFQKGGVDWYMHYAILFLTICLSALYLLPLFSFTTFEKIFYSTLFSVIGLFISLSFTEKILEQIYGYDYERVVSNIIANQIFYSLAISCSIGALAIIRWFKERKESTTA</sequence>
<dbReference type="EMBL" id="CP010777">
    <property type="protein sequence ID" value="AKQ45038.1"/>
    <property type="molecule type" value="Genomic_DNA"/>
</dbReference>
<accession>A0A0H4VI42</accession>
<feature type="transmembrane region" description="Helical" evidence="1">
    <location>
        <begin position="66"/>
        <end position="87"/>
    </location>
</feature>
<dbReference type="KEGG" id="ruf:TH63_04360"/>
<feature type="transmembrane region" description="Helical" evidence="1">
    <location>
        <begin position="12"/>
        <end position="29"/>
    </location>
</feature>
<dbReference type="Proteomes" id="UP000036458">
    <property type="component" value="Chromosome"/>
</dbReference>
<gene>
    <name evidence="2" type="ORF">TH63_04360</name>
</gene>
<reference evidence="2 3" key="1">
    <citation type="submission" date="2015-01" db="EMBL/GenBank/DDBJ databases">
        <title>Rufibacter sp./DG31D/ whole genome sequencing.</title>
        <authorList>
            <person name="Kim M.K."/>
            <person name="Srinivasan S."/>
            <person name="Lee J.-J."/>
        </authorList>
    </citation>
    <scope>NUCLEOTIDE SEQUENCE [LARGE SCALE GENOMIC DNA]</scope>
    <source>
        <strain evidence="2 3">DG31D</strain>
    </source>
</reference>
<keyword evidence="1" id="KW-0472">Membrane</keyword>
<dbReference type="PATRIC" id="fig|1379910.4.peg.949"/>
<feature type="transmembrane region" description="Helical" evidence="1">
    <location>
        <begin position="35"/>
        <end position="54"/>
    </location>
</feature>
<evidence type="ECO:0000256" key="1">
    <source>
        <dbReference type="SAM" id="Phobius"/>
    </source>
</evidence>
<evidence type="ECO:0000313" key="2">
    <source>
        <dbReference type="EMBL" id="AKQ45038.1"/>
    </source>
</evidence>
<protein>
    <submittedName>
        <fullName evidence="2">Uncharacterized protein</fullName>
    </submittedName>
</protein>
<name>A0A0H4VI42_9BACT</name>
<keyword evidence="3" id="KW-1185">Reference proteome</keyword>
<organism evidence="2 3">
    <name type="scientific">Rufibacter radiotolerans</name>
    <dbReference type="NCBI Taxonomy" id="1379910"/>
    <lineage>
        <taxon>Bacteria</taxon>
        <taxon>Pseudomonadati</taxon>
        <taxon>Bacteroidota</taxon>
        <taxon>Cytophagia</taxon>
        <taxon>Cytophagales</taxon>
        <taxon>Hymenobacteraceae</taxon>
        <taxon>Rufibacter</taxon>
    </lineage>
</organism>